<dbReference type="GO" id="GO:0016765">
    <property type="term" value="F:transferase activity, transferring alkyl or aryl (other than methyl) groups"/>
    <property type="evidence" value="ECO:0007669"/>
    <property type="project" value="InterPro"/>
</dbReference>
<dbReference type="PANTHER" id="PTHR40627">
    <property type="entry name" value="INDOLE PRENYLTRANSFERASE TDIB-RELATED"/>
    <property type="match status" value="1"/>
</dbReference>
<dbReference type="KEGG" id="cdet:87951796"/>
<gene>
    <name evidence="2" type="ORF">CDEST_15296</name>
</gene>
<protein>
    <submittedName>
        <fullName evidence="2">Aromatic prenyltransferase, DMATS-type</fullName>
    </submittedName>
</protein>
<dbReference type="Pfam" id="PF11991">
    <property type="entry name" value="Trp_DMAT"/>
    <property type="match status" value="1"/>
</dbReference>
<dbReference type="GeneID" id="87951796"/>
<dbReference type="InterPro" id="IPR017795">
    <property type="entry name" value="ABBA_NscD-like"/>
</dbReference>
<evidence type="ECO:0000256" key="1">
    <source>
        <dbReference type="ARBA" id="ARBA00022679"/>
    </source>
</evidence>
<dbReference type="NCBIfam" id="TIGR03429">
    <property type="entry name" value="arom_pren_DMATS"/>
    <property type="match status" value="1"/>
</dbReference>
<keyword evidence="1" id="KW-0808">Transferase</keyword>
<accession>A0AAX4J4H0</accession>
<dbReference type="AlphaFoldDB" id="A0AAX4J4H0"/>
<proteinExistence type="predicted"/>
<evidence type="ECO:0000313" key="2">
    <source>
        <dbReference type="EMBL" id="WQF90282.1"/>
    </source>
</evidence>
<dbReference type="RefSeq" id="XP_062787503.1">
    <property type="nucleotide sequence ID" value="XM_062931452.1"/>
</dbReference>
<dbReference type="PANTHER" id="PTHR40627:SF5">
    <property type="entry name" value="INDOLE PRENYLTRANSFERASE TDIB"/>
    <property type="match status" value="1"/>
</dbReference>
<reference evidence="3" key="1">
    <citation type="journal article" date="2023" name="bioRxiv">
        <title>Complete genome of the Medicago anthracnose fungus, Colletotrichum destructivum, reveals a mini-chromosome-like region within a core chromosome.</title>
        <authorList>
            <person name="Lapalu N."/>
            <person name="Simon A."/>
            <person name="Lu A."/>
            <person name="Plaumann P.-L."/>
            <person name="Amselem J."/>
            <person name="Pigne S."/>
            <person name="Auger A."/>
            <person name="Koch C."/>
            <person name="Dallery J.-F."/>
            <person name="O'Connell R.J."/>
        </authorList>
    </citation>
    <scope>NUCLEOTIDE SEQUENCE [LARGE SCALE GENOMIC DNA]</scope>
    <source>
        <strain evidence="3">CBS 520.97</strain>
    </source>
</reference>
<organism evidence="2 3">
    <name type="scientific">Colletotrichum destructivum</name>
    <dbReference type="NCBI Taxonomy" id="34406"/>
    <lineage>
        <taxon>Eukaryota</taxon>
        <taxon>Fungi</taxon>
        <taxon>Dikarya</taxon>
        <taxon>Ascomycota</taxon>
        <taxon>Pezizomycotina</taxon>
        <taxon>Sordariomycetes</taxon>
        <taxon>Hypocreomycetidae</taxon>
        <taxon>Glomerellales</taxon>
        <taxon>Glomerellaceae</taxon>
        <taxon>Colletotrichum</taxon>
        <taxon>Colletotrichum destructivum species complex</taxon>
    </lineage>
</organism>
<dbReference type="Proteomes" id="UP001322277">
    <property type="component" value="Chromosome 11"/>
</dbReference>
<name>A0AAX4J4H0_9PEZI</name>
<sequence>MASSISHQAAAVVPTSVQAVSNASDTATGSQKATEYWSNYFRAVLKPLFESVGGYTPSEQEAQIQFLNDHVAPVLGPVPSEPFDAFNMPYNCSPLETSINFTTKGVPKARVWMNLGKPLDQTRFLPGVAEKDKEVLQSIARATGADTQWMDCLMKTLFLTPAQMEAVRARNGPVWPFSLFCFDFDGADRTMRAYFPAVPRGGRTRTEVCLDAIEKLEPAGDKLKPALNHVLGYLGNNKYEAALHMLGVDLVDPERARLKVYLDVNSNSWNAARDVMTLGGRLNDEVTLKGVEILRSIWPLLRDEPESTDDDFSKPPVIPSVSFPGQQYSIEITAGNSIPEIKIYAPLMQFTKTTQRAEQNMYKILQKLNHPWGSNGKLETAMKAMCGEEMVRGLGVVTFSYSEKKGAYTTFYFSPLTSYDDKVQFNYRDLSKA</sequence>
<dbReference type="GO" id="GO:0009820">
    <property type="term" value="P:alkaloid metabolic process"/>
    <property type="evidence" value="ECO:0007669"/>
    <property type="project" value="InterPro"/>
</dbReference>
<evidence type="ECO:0000313" key="3">
    <source>
        <dbReference type="Proteomes" id="UP001322277"/>
    </source>
</evidence>
<dbReference type="CDD" id="cd13929">
    <property type="entry name" value="PT-DMATS_CymD"/>
    <property type="match status" value="1"/>
</dbReference>
<dbReference type="EMBL" id="CP137315">
    <property type="protein sequence ID" value="WQF90282.1"/>
    <property type="molecule type" value="Genomic_DNA"/>
</dbReference>
<keyword evidence="3" id="KW-1185">Reference proteome</keyword>